<accession>A0A8S9YSK6</accession>
<dbReference type="AlphaFoldDB" id="A0A8S9YSK6"/>
<keyword evidence="1" id="KW-1133">Transmembrane helix</keyword>
<name>A0A8S9YSK6_9TREM</name>
<keyword evidence="1" id="KW-0812">Transmembrane</keyword>
<evidence type="ECO:0000313" key="2">
    <source>
        <dbReference type="EMBL" id="KAF7257975.1"/>
    </source>
</evidence>
<proteinExistence type="predicted"/>
<keyword evidence="3" id="KW-1185">Reference proteome</keyword>
<dbReference type="OrthoDB" id="10588395at2759"/>
<sequence>MNLEWIVLICTELFTKRSFPFVTAVLDVIVILSSLLCYTRSVFFLTAHTQSNGRCSTADNFDLALDAAVGEVTKLDRDTSVLSDSVGHLGFRTKPDSAV</sequence>
<keyword evidence="1" id="KW-0472">Membrane</keyword>
<evidence type="ECO:0000256" key="1">
    <source>
        <dbReference type="SAM" id="Phobius"/>
    </source>
</evidence>
<comment type="caution">
    <text evidence="2">The sequence shown here is derived from an EMBL/GenBank/DDBJ whole genome shotgun (WGS) entry which is preliminary data.</text>
</comment>
<evidence type="ECO:0000313" key="3">
    <source>
        <dbReference type="Proteomes" id="UP000822476"/>
    </source>
</evidence>
<dbReference type="EMBL" id="JTDE01002028">
    <property type="protein sequence ID" value="KAF7257975.1"/>
    <property type="molecule type" value="Genomic_DNA"/>
</dbReference>
<gene>
    <name evidence="2" type="ORF">EG68_04681</name>
</gene>
<feature type="transmembrane region" description="Helical" evidence="1">
    <location>
        <begin position="20"/>
        <end position="38"/>
    </location>
</feature>
<protein>
    <submittedName>
        <fullName evidence="2">Uncharacterized protein</fullName>
    </submittedName>
</protein>
<organism evidence="2 3">
    <name type="scientific">Paragonimus skrjabini miyazakii</name>
    <dbReference type="NCBI Taxonomy" id="59628"/>
    <lineage>
        <taxon>Eukaryota</taxon>
        <taxon>Metazoa</taxon>
        <taxon>Spiralia</taxon>
        <taxon>Lophotrochozoa</taxon>
        <taxon>Platyhelminthes</taxon>
        <taxon>Trematoda</taxon>
        <taxon>Digenea</taxon>
        <taxon>Plagiorchiida</taxon>
        <taxon>Troglotremata</taxon>
        <taxon>Troglotrematidae</taxon>
        <taxon>Paragonimus</taxon>
    </lineage>
</organism>
<dbReference type="Proteomes" id="UP000822476">
    <property type="component" value="Unassembled WGS sequence"/>
</dbReference>
<reference evidence="2" key="1">
    <citation type="submission" date="2019-07" db="EMBL/GenBank/DDBJ databases">
        <title>Annotation for the trematode Paragonimus miyazaki's.</title>
        <authorList>
            <person name="Choi Y.-J."/>
        </authorList>
    </citation>
    <scope>NUCLEOTIDE SEQUENCE</scope>
    <source>
        <strain evidence="2">Japan</strain>
    </source>
</reference>